<dbReference type="SUPFAM" id="SSF47459">
    <property type="entry name" value="HLH, helix-loop-helix DNA-binding domain"/>
    <property type="match status" value="1"/>
</dbReference>
<dbReference type="PANTHER" id="PTHR15741:SF27">
    <property type="entry name" value="TRANSCRIPTION FACTOR AP-4"/>
    <property type="match status" value="1"/>
</dbReference>
<accession>A0ABR3GIS2</accession>
<evidence type="ECO:0000256" key="6">
    <source>
        <dbReference type="SAM" id="MobiDB-lite"/>
    </source>
</evidence>
<name>A0ABR3GIS2_9PEZI</name>
<comment type="caution">
    <text evidence="8">The sequence shown here is derived from an EMBL/GenBank/DDBJ whole genome shotgun (WGS) entry which is preliminary data.</text>
</comment>
<evidence type="ECO:0000256" key="3">
    <source>
        <dbReference type="ARBA" id="ARBA00023125"/>
    </source>
</evidence>
<dbReference type="Proteomes" id="UP001447188">
    <property type="component" value="Unassembled WGS sequence"/>
</dbReference>
<dbReference type="PANTHER" id="PTHR15741">
    <property type="entry name" value="BASIC HELIX-LOOP-HELIX ZIP TRANSCRIPTION FACTOR"/>
    <property type="match status" value="1"/>
</dbReference>
<keyword evidence="4" id="KW-0804">Transcription</keyword>
<feature type="compositionally biased region" description="Basic and acidic residues" evidence="6">
    <location>
        <begin position="293"/>
        <end position="314"/>
    </location>
</feature>
<keyword evidence="2" id="KW-0805">Transcription regulation</keyword>
<dbReference type="InterPro" id="IPR011598">
    <property type="entry name" value="bHLH_dom"/>
</dbReference>
<evidence type="ECO:0000256" key="5">
    <source>
        <dbReference type="ARBA" id="ARBA00023242"/>
    </source>
</evidence>
<protein>
    <recommendedName>
        <fullName evidence="7">BHLH domain-containing protein</fullName>
    </recommendedName>
</protein>
<feature type="domain" description="BHLH" evidence="7">
    <location>
        <begin position="302"/>
        <end position="353"/>
    </location>
</feature>
<sequence>MLNTPQYHHDPVKFKSKYYDAMASSHHSSYNDFYGFSATFSVPSPPPAPVGQPLLDTQEKSEFDSWIDNNFNTTVPSVDPSHLFAPDLQNDSQYWPDMSPSYQAPDLSPHHGYLSNNMDGYLANNSVSSAPSMAPPQIDINPFTGHDLLQRQHEHSPPQLNNNHSLLNFGTDTNFAPTGYHPPPPVVQLDKDIEIRSKIYTAFPKNDSAVTTAVNSPTEIKYERMGEDTEEDDDSTPYYRDDDNTPSPSVMSPGGTMKRRIDGMDDFMSKSRKQQRLRKSDASARAKKKAAGAKRDNLSEAQKRENHIHSEQKRRNLIRQGFEELCSMVPELNSGGYSKSAVLIHAANYLDDLKKGNARLRIYLQQLQQRGY</sequence>
<feature type="region of interest" description="Disordered" evidence="6">
    <location>
        <begin position="209"/>
        <end position="315"/>
    </location>
</feature>
<dbReference type="InterPro" id="IPR036638">
    <property type="entry name" value="HLH_DNA-bd_sf"/>
</dbReference>
<gene>
    <name evidence="8" type="ORF">Q9L58_005281</name>
</gene>
<reference evidence="8 9" key="1">
    <citation type="submission" date="2024-02" db="EMBL/GenBank/DDBJ databases">
        <title>Discinaceae phylogenomics.</title>
        <authorList>
            <person name="Dirks A.C."/>
            <person name="James T.Y."/>
        </authorList>
    </citation>
    <scope>NUCLEOTIDE SEQUENCE [LARGE SCALE GENOMIC DNA]</scope>
    <source>
        <strain evidence="8 9">ACD0624</strain>
    </source>
</reference>
<feature type="compositionally biased region" description="Polar residues" evidence="6">
    <location>
        <begin position="209"/>
        <end position="218"/>
    </location>
</feature>
<keyword evidence="9" id="KW-1185">Reference proteome</keyword>
<keyword evidence="5" id="KW-0539">Nucleus</keyword>
<dbReference type="Gene3D" id="4.10.280.10">
    <property type="entry name" value="Helix-loop-helix DNA-binding domain"/>
    <property type="match status" value="1"/>
</dbReference>
<organism evidence="8 9">
    <name type="scientific">Discina gigas</name>
    <dbReference type="NCBI Taxonomy" id="1032678"/>
    <lineage>
        <taxon>Eukaryota</taxon>
        <taxon>Fungi</taxon>
        <taxon>Dikarya</taxon>
        <taxon>Ascomycota</taxon>
        <taxon>Pezizomycotina</taxon>
        <taxon>Pezizomycetes</taxon>
        <taxon>Pezizales</taxon>
        <taxon>Discinaceae</taxon>
        <taxon>Discina</taxon>
    </lineage>
</organism>
<comment type="subcellular location">
    <subcellularLocation>
        <location evidence="1">Nucleus</location>
    </subcellularLocation>
</comment>
<evidence type="ECO:0000313" key="8">
    <source>
        <dbReference type="EMBL" id="KAL0635748.1"/>
    </source>
</evidence>
<evidence type="ECO:0000313" key="9">
    <source>
        <dbReference type="Proteomes" id="UP001447188"/>
    </source>
</evidence>
<evidence type="ECO:0000256" key="2">
    <source>
        <dbReference type="ARBA" id="ARBA00023015"/>
    </source>
</evidence>
<feature type="compositionally biased region" description="Basic and acidic residues" evidence="6">
    <location>
        <begin position="259"/>
        <end position="269"/>
    </location>
</feature>
<dbReference type="Pfam" id="PF00010">
    <property type="entry name" value="HLH"/>
    <property type="match status" value="1"/>
</dbReference>
<dbReference type="EMBL" id="JBBBZM010000063">
    <property type="protein sequence ID" value="KAL0635748.1"/>
    <property type="molecule type" value="Genomic_DNA"/>
</dbReference>
<evidence type="ECO:0000256" key="4">
    <source>
        <dbReference type="ARBA" id="ARBA00023163"/>
    </source>
</evidence>
<evidence type="ECO:0000259" key="7">
    <source>
        <dbReference type="PROSITE" id="PS50888"/>
    </source>
</evidence>
<keyword evidence="3" id="KW-0238">DNA-binding</keyword>
<evidence type="ECO:0000256" key="1">
    <source>
        <dbReference type="ARBA" id="ARBA00004123"/>
    </source>
</evidence>
<dbReference type="InterPro" id="IPR052207">
    <property type="entry name" value="Max-like/E-box_TFs"/>
</dbReference>
<proteinExistence type="predicted"/>
<dbReference type="SMART" id="SM00353">
    <property type="entry name" value="HLH"/>
    <property type="match status" value="1"/>
</dbReference>
<dbReference type="CDD" id="cd11404">
    <property type="entry name" value="bHLHzip_Mlx_like"/>
    <property type="match status" value="1"/>
</dbReference>
<dbReference type="PROSITE" id="PS50888">
    <property type="entry name" value="BHLH"/>
    <property type="match status" value="1"/>
</dbReference>